<protein>
    <submittedName>
        <fullName evidence="2">Uncharacterized protein</fullName>
    </submittedName>
</protein>
<accession>A0A164F9E0</accession>
<comment type="caution">
    <text evidence="2">The sequence shown here is derived from an EMBL/GenBank/DDBJ whole genome shotgun (WGS) entry which is preliminary data.</text>
</comment>
<keyword evidence="3" id="KW-1185">Reference proteome</keyword>
<dbReference type="Proteomes" id="UP000076858">
    <property type="component" value="Unassembled WGS sequence"/>
</dbReference>
<feature type="region of interest" description="Disordered" evidence="1">
    <location>
        <begin position="1"/>
        <end position="75"/>
    </location>
</feature>
<organism evidence="2 3">
    <name type="scientific">Daphnia magna</name>
    <dbReference type="NCBI Taxonomy" id="35525"/>
    <lineage>
        <taxon>Eukaryota</taxon>
        <taxon>Metazoa</taxon>
        <taxon>Ecdysozoa</taxon>
        <taxon>Arthropoda</taxon>
        <taxon>Crustacea</taxon>
        <taxon>Branchiopoda</taxon>
        <taxon>Diplostraca</taxon>
        <taxon>Cladocera</taxon>
        <taxon>Anomopoda</taxon>
        <taxon>Daphniidae</taxon>
        <taxon>Daphnia</taxon>
    </lineage>
</organism>
<sequence>ESTQVSRNKNMEEDVTKYSNSESDCEFMQEKSSISPSETEEEETSSSKVGHYYSKIESDLDPSSSDSEMAANCKA</sequence>
<evidence type="ECO:0000256" key="1">
    <source>
        <dbReference type="SAM" id="MobiDB-lite"/>
    </source>
</evidence>
<evidence type="ECO:0000313" key="3">
    <source>
        <dbReference type="Proteomes" id="UP000076858"/>
    </source>
</evidence>
<dbReference type="EMBL" id="LRGB01020867">
    <property type="protein sequence ID" value="KZR97568.1"/>
    <property type="molecule type" value="Genomic_DNA"/>
</dbReference>
<evidence type="ECO:0000313" key="2">
    <source>
        <dbReference type="EMBL" id="KZR97568.1"/>
    </source>
</evidence>
<dbReference type="AlphaFoldDB" id="A0A164F9E0"/>
<proteinExistence type="predicted"/>
<reference evidence="2 3" key="1">
    <citation type="submission" date="2016-03" db="EMBL/GenBank/DDBJ databases">
        <title>EvidentialGene: Evidence-directed Construction of Genes on Genomes.</title>
        <authorList>
            <person name="Gilbert D.G."/>
            <person name="Choi J.-H."/>
            <person name="Mockaitis K."/>
            <person name="Colbourne J."/>
            <person name="Pfrender M."/>
        </authorList>
    </citation>
    <scope>NUCLEOTIDE SEQUENCE [LARGE SCALE GENOMIC DNA]</scope>
    <source>
        <strain evidence="2 3">Xinb3</strain>
        <tissue evidence="2">Complete organism</tissue>
    </source>
</reference>
<gene>
    <name evidence="2" type="ORF">APZ42_007477</name>
</gene>
<name>A0A164F9E0_9CRUS</name>
<feature type="non-terminal residue" evidence="2">
    <location>
        <position position="75"/>
    </location>
</feature>
<feature type="non-terminal residue" evidence="2">
    <location>
        <position position="1"/>
    </location>
</feature>